<accession>A0ABT4Q5C9</accession>
<gene>
    <name evidence="10" type="ORF">O9H85_06460</name>
</gene>
<evidence type="ECO:0000256" key="2">
    <source>
        <dbReference type="ARBA" id="ARBA00022448"/>
    </source>
</evidence>
<keyword evidence="11" id="KW-1185">Reference proteome</keyword>
<dbReference type="Gene3D" id="1.20.1250.20">
    <property type="entry name" value="MFS general substrate transporter like domains"/>
    <property type="match status" value="2"/>
</dbReference>
<evidence type="ECO:0000256" key="5">
    <source>
        <dbReference type="ARBA" id="ARBA00022692"/>
    </source>
</evidence>
<evidence type="ECO:0000256" key="6">
    <source>
        <dbReference type="ARBA" id="ARBA00022989"/>
    </source>
</evidence>
<evidence type="ECO:0000259" key="9">
    <source>
        <dbReference type="Pfam" id="PF12832"/>
    </source>
</evidence>
<feature type="transmembrane region" description="Helical" evidence="8">
    <location>
        <begin position="241"/>
        <end position="258"/>
    </location>
</feature>
<feature type="domain" description="Major facilitator superfamily associated" evidence="9">
    <location>
        <begin position="10"/>
        <end position="356"/>
    </location>
</feature>
<feature type="transmembrane region" description="Helical" evidence="8">
    <location>
        <begin position="205"/>
        <end position="221"/>
    </location>
</feature>
<dbReference type="InterPro" id="IPR036259">
    <property type="entry name" value="MFS_trans_sf"/>
</dbReference>
<evidence type="ECO:0000256" key="4">
    <source>
        <dbReference type="ARBA" id="ARBA00022519"/>
    </source>
</evidence>
<reference evidence="10 11" key="1">
    <citation type="submission" date="2022-12" db="EMBL/GenBank/DDBJ databases">
        <title>Draft genome sequence of Paenibacillus sp. dW9.</title>
        <authorList>
            <person name="Choi E.-W."/>
            <person name="Kim D.-U."/>
        </authorList>
    </citation>
    <scope>NUCLEOTIDE SEQUENCE [LARGE SCALE GENOMIC DNA]</scope>
    <source>
        <strain evidence="11">dW9</strain>
    </source>
</reference>
<dbReference type="SUPFAM" id="SSF103473">
    <property type="entry name" value="MFS general substrate transporter"/>
    <property type="match status" value="1"/>
</dbReference>
<keyword evidence="2" id="KW-0813">Transport</keyword>
<keyword evidence="7 8" id="KW-0472">Membrane</keyword>
<dbReference type="Pfam" id="PF12832">
    <property type="entry name" value="MFS_1_like"/>
    <property type="match status" value="1"/>
</dbReference>
<dbReference type="InterPro" id="IPR026032">
    <property type="entry name" value="HcaT-like"/>
</dbReference>
<feature type="transmembrane region" description="Helical" evidence="8">
    <location>
        <begin position="138"/>
        <end position="159"/>
    </location>
</feature>
<feature type="transmembrane region" description="Helical" evidence="8">
    <location>
        <begin position="98"/>
        <end position="117"/>
    </location>
</feature>
<keyword evidence="6 8" id="KW-1133">Transmembrane helix</keyword>
<evidence type="ECO:0000256" key="8">
    <source>
        <dbReference type="SAM" id="Phobius"/>
    </source>
</evidence>
<keyword evidence="5 8" id="KW-0812">Transmembrane</keyword>
<dbReference type="EMBL" id="JAQAGZ010000003">
    <property type="protein sequence ID" value="MCZ8512073.1"/>
    <property type="molecule type" value="Genomic_DNA"/>
</dbReference>
<protein>
    <submittedName>
        <fullName evidence="10">MFS transporter</fullName>
    </submittedName>
</protein>
<dbReference type="RefSeq" id="WP_269880460.1">
    <property type="nucleotide sequence ID" value="NZ_JAQAGZ010000003.1"/>
</dbReference>
<dbReference type="InterPro" id="IPR024989">
    <property type="entry name" value="MFS_assoc_dom"/>
</dbReference>
<dbReference type="PANTHER" id="PTHR23522:SF10">
    <property type="entry name" value="3-PHENYLPROPIONIC ACID TRANSPORTER-RELATED"/>
    <property type="match status" value="1"/>
</dbReference>
<feature type="transmembrane region" description="Helical" evidence="8">
    <location>
        <begin position="300"/>
        <end position="320"/>
    </location>
</feature>
<keyword evidence="3" id="KW-1003">Cell membrane</keyword>
<organism evidence="10 11">
    <name type="scientific">Paenibacillus gyeongsangnamensis</name>
    <dbReference type="NCBI Taxonomy" id="3388067"/>
    <lineage>
        <taxon>Bacteria</taxon>
        <taxon>Bacillati</taxon>
        <taxon>Bacillota</taxon>
        <taxon>Bacilli</taxon>
        <taxon>Bacillales</taxon>
        <taxon>Paenibacillaceae</taxon>
        <taxon>Paenibacillus</taxon>
    </lineage>
</organism>
<comment type="subcellular location">
    <subcellularLocation>
        <location evidence="1">Cell inner membrane</location>
        <topology evidence="1">Multi-pass membrane protein</topology>
    </subcellularLocation>
</comment>
<dbReference type="Proteomes" id="UP001527882">
    <property type="component" value="Unassembled WGS sequence"/>
</dbReference>
<name>A0ABT4Q5C9_9BACL</name>
<keyword evidence="4" id="KW-0997">Cell inner membrane</keyword>
<evidence type="ECO:0000256" key="7">
    <source>
        <dbReference type="ARBA" id="ARBA00023136"/>
    </source>
</evidence>
<feature type="transmembrane region" description="Helical" evidence="8">
    <location>
        <begin position="17"/>
        <end position="36"/>
    </location>
</feature>
<sequence>MPTNGNRQVWTLRGLNLFYYATTGILNPFLPIYFAGKGYSSSQIGLLMMIGPFVTIFAQPLWGYLSDRYHTLKLIIFGLWMMTLLSSIGIFLTSGFPLAFLFMLLLYFFMLSSIPLLDTISLKAAQQAGVGYGSLRMFGSMGFTLLAMLSGTLLTALGGMNNIPYLYWTAWVPPLLLLIFLKDVKGSGPRVTLGAFGSMFRNKPFMWFLFLVFLLIVPHRMNDTLFVLYLKDAGGTDTMVGLAWAFAAASEIPTFALFGRYMHRFHEISLLGIVALLYTIRWLLYGWITDPVVLMLLQAMHIITFAVFWIVSVQVVVRLVPDSLQSTGQSMLSMVFLGLAGITGGFAGGWIKDHWGGPAMYHLGAAMTFIAALLLLGTHAYNRKKNHPA</sequence>
<dbReference type="PANTHER" id="PTHR23522">
    <property type="entry name" value="BLL5896 PROTEIN"/>
    <property type="match status" value="1"/>
</dbReference>
<comment type="caution">
    <text evidence="10">The sequence shown here is derived from an EMBL/GenBank/DDBJ whole genome shotgun (WGS) entry which is preliminary data.</text>
</comment>
<feature type="transmembrane region" description="Helical" evidence="8">
    <location>
        <begin position="165"/>
        <end position="184"/>
    </location>
</feature>
<feature type="transmembrane region" description="Helical" evidence="8">
    <location>
        <begin position="270"/>
        <end position="288"/>
    </location>
</feature>
<dbReference type="PIRSF" id="PIRSF004925">
    <property type="entry name" value="HcaT"/>
    <property type="match status" value="1"/>
</dbReference>
<proteinExistence type="predicted"/>
<feature type="transmembrane region" description="Helical" evidence="8">
    <location>
        <begin position="363"/>
        <end position="381"/>
    </location>
</feature>
<evidence type="ECO:0000256" key="1">
    <source>
        <dbReference type="ARBA" id="ARBA00004429"/>
    </source>
</evidence>
<feature type="transmembrane region" description="Helical" evidence="8">
    <location>
        <begin position="42"/>
        <end position="62"/>
    </location>
</feature>
<evidence type="ECO:0000313" key="10">
    <source>
        <dbReference type="EMBL" id="MCZ8512073.1"/>
    </source>
</evidence>
<evidence type="ECO:0000256" key="3">
    <source>
        <dbReference type="ARBA" id="ARBA00022475"/>
    </source>
</evidence>
<feature type="transmembrane region" description="Helical" evidence="8">
    <location>
        <begin position="74"/>
        <end position="92"/>
    </location>
</feature>
<feature type="transmembrane region" description="Helical" evidence="8">
    <location>
        <begin position="332"/>
        <end position="351"/>
    </location>
</feature>
<evidence type="ECO:0000313" key="11">
    <source>
        <dbReference type="Proteomes" id="UP001527882"/>
    </source>
</evidence>